<proteinExistence type="predicted"/>
<sequence>NAHAAVGSLNIVVTGNTFSDALLSPEGGFPPRTNITISGNRFTVTRLIPRSGLRLGSPSCVAMNELAISNDSAVVLSGNVFRSVTAFSSAIHVVESSLRVLWRSLFAVLGNTFHMDGGGSKLIYLEGSGQSSSLSVLNSSAVVVRGNRVSRSVHYVIFFRWSLIVESHSAVVFQGNDIQGSWAVFCSTFSSYIYYNSWLQLSGNLCRESPSGTFAVFSPTVDLRDSTVSVSGNQFMSSTGMTKALWICLEPSDLTNGAIVAACNTVNGEDGAKYVIPSVYNPTILTCSDPCTLAASCFPAYTTTASSDGCVCTCAEGGHGDACLPVAVPEPP</sequence>
<accession>K2MPG0</accession>
<dbReference type="AlphaFoldDB" id="K2MPG0"/>
<evidence type="ECO:0000313" key="1">
    <source>
        <dbReference type="EMBL" id="EKF28995.1"/>
    </source>
</evidence>
<keyword evidence="2" id="KW-1185">Reference proteome</keyword>
<feature type="non-terminal residue" evidence="1">
    <location>
        <position position="1"/>
    </location>
</feature>
<protein>
    <submittedName>
        <fullName evidence="1">Dispersed gene family protein 1 (DGF-1), putative</fullName>
    </submittedName>
</protein>
<dbReference type="Gene3D" id="2.160.20.10">
    <property type="entry name" value="Single-stranded right-handed beta-helix, Pectin lyase-like"/>
    <property type="match status" value="1"/>
</dbReference>
<dbReference type="SUPFAM" id="SSF51126">
    <property type="entry name" value="Pectin lyase-like"/>
    <property type="match status" value="1"/>
</dbReference>
<organism evidence="1 2">
    <name type="scientific">Trypanosoma cruzi marinkellei</name>
    <dbReference type="NCBI Taxonomy" id="85056"/>
    <lineage>
        <taxon>Eukaryota</taxon>
        <taxon>Discoba</taxon>
        <taxon>Euglenozoa</taxon>
        <taxon>Kinetoplastea</taxon>
        <taxon>Metakinetoplastina</taxon>
        <taxon>Trypanosomatida</taxon>
        <taxon>Trypanosomatidae</taxon>
        <taxon>Trypanosoma</taxon>
        <taxon>Schizotrypanum</taxon>
    </lineage>
</organism>
<name>K2MPG0_TRYCR</name>
<dbReference type="InterPro" id="IPR012334">
    <property type="entry name" value="Pectin_lyas_fold"/>
</dbReference>
<dbReference type="EMBL" id="AHKC01014283">
    <property type="protein sequence ID" value="EKF28995.1"/>
    <property type="molecule type" value="Genomic_DNA"/>
</dbReference>
<dbReference type="Proteomes" id="UP000007350">
    <property type="component" value="Unassembled WGS sequence"/>
</dbReference>
<reference evidence="1 2" key="1">
    <citation type="journal article" date="2012" name="BMC Genomics">
        <title>Comparative genomic analysis of human infective Trypanosoma cruzi lineages with the bat-restricted subspecies T. cruzi marinkellei.</title>
        <authorList>
            <person name="Franzen O."/>
            <person name="Talavera-Lopez C."/>
            <person name="Ochaya S."/>
            <person name="Butler C.E."/>
            <person name="Messenger L.A."/>
            <person name="Lewis M.D."/>
            <person name="Llewellyn M.S."/>
            <person name="Marinkelle C.J."/>
            <person name="Tyler K.M."/>
            <person name="Miles M.A."/>
            <person name="Andersson B."/>
        </authorList>
    </citation>
    <scope>NUCLEOTIDE SEQUENCE [LARGE SCALE GENOMIC DNA]</scope>
    <source>
        <strain evidence="1 2">B7</strain>
    </source>
</reference>
<feature type="non-terminal residue" evidence="1">
    <location>
        <position position="332"/>
    </location>
</feature>
<gene>
    <name evidence="1" type="ORF">MOQ_007237</name>
</gene>
<evidence type="ECO:0000313" key="2">
    <source>
        <dbReference type="Proteomes" id="UP000007350"/>
    </source>
</evidence>
<dbReference type="InterPro" id="IPR011050">
    <property type="entry name" value="Pectin_lyase_fold/virulence"/>
</dbReference>
<comment type="caution">
    <text evidence="1">The sequence shown here is derived from an EMBL/GenBank/DDBJ whole genome shotgun (WGS) entry which is preliminary data.</text>
</comment>